<name>A0A0F8ZKH9_9ZZZZ</name>
<organism evidence="1">
    <name type="scientific">marine sediment metagenome</name>
    <dbReference type="NCBI Taxonomy" id="412755"/>
    <lineage>
        <taxon>unclassified sequences</taxon>
        <taxon>metagenomes</taxon>
        <taxon>ecological metagenomes</taxon>
    </lineage>
</organism>
<evidence type="ECO:0000313" key="1">
    <source>
        <dbReference type="EMBL" id="KKK66894.1"/>
    </source>
</evidence>
<dbReference type="AlphaFoldDB" id="A0A0F8ZKH9"/>
<dbReference type="PANTHER" id="PTHR37029">
    <property type="entry name" value="SSR1768 PROTEIN"/>
    <property type="match status" value="1"/>
</dbReference>
<comment type="caution">
    <text evidence="1">The sequence shown here is derived from an EMBL/GenBank/DDBJ whole genome shotgun (WGS) entry which is preliminary data.</text>
</comment>
<reference evidence="1" key="1">
    <citation type="journal article" date="2015" name="Nature">
        <title>Complex archaea that bridge the gap between prokaryotes and eukaryotes.</title>
        <authorList>
            <person name="Spang A."/>
            <person name="Saw J.H."/>
            <person name="Jorgensen S.L."/>
            <person name="Zaremba-Niedzwiedzka K."/>
            <person name="Martijn J."/>
            <person name="Lind A.E."/>
            <person name="van Eijk R."/>
            <person name="Schleper C."/>
            <person name="Guy L."/>
            <person name="Ettema T.J."/>
        </authorList>
    </citation>
    <scope>NUCLEOTIDE SEQUENCE</scope>
</reference>
<dbReference type="Pfam" id="PF10049">
    <property type="entry name" value="DUF2283"/>
    <property type="match status" value="1"/>
</dbReference>
<dbReference type="PANTHER" id="PTHR37029:SF1">
    <property type="entry name" value="SSR1768 PROTEIN"/>
    <property type="match status" value="1"/>
</dbReference>
<proteinExistence type="predicted"/>
<dbReference type="InterPro" id="IPR019270">
    <property type="entry name" value="DUF2283"/>
</dbReference>
<sequence length="68" mass="7446">MKVIYDPETDTLSIILNDAKIVESDEIRDGVIVDYGAEGKVVSIEILDASEHTPEPQGIVYELKKTAA</sequence>
<evidence type="ECO:0008006" key="2">
    <source>
        <dbReference type="Google" id="ProtNLM"/>
    </source>
</evidence>
<accession>A0A0F8ZKH9</accession>
<protein>
    <recommendedName>
        <fullName evidence="2">DUF2283 domain-containing protein</fullName>
    </recommendedName>
</protein>
<dbReference type="EMBL" id="LAZR01059862">
    <property type="protein sequence ID" value="KKK66894.1"/>
    <property type="molecule type" value="Genomic_DNA"/>
</dbReference>
<gene>
    <name evidence="1" type="ORF">LCGC14_2959510</name>
</gene>